<evidence type="ECO:0000313" key="3">
    <source>
        <dbReference type="Proteomes" id="UP000009168"/>
    </source>
</evidence>
<dbReference type="KEGG" id="tet:TTHERM_00446360"/>
<sequence length="476" mass="56208">MFQMKFEDVSADIAMNNHQDDESADFFNFFTQEPKNNLNKTKEQQWGDFFNETNNGLPFKKEESFNEKNNQIEYLNNEDCCFFYNQQEAMECENDYKLFNREFYYPNMQLNHNFSSWKQESKMFSSKGILVDQQVLQNERKVSSISWNKLKNYIEVQYNINEQYLIEKKSSQKQACSDSQIETIEPSVHNSDAQSVKNLENSATEQEEFLNSSNDSSQVNMTELSLNHHLDQSQPVNFNEQLDYQNQLISSDFFIFRESGSSQKIAFLSGSFISQDLLQLLSDKLGDIQNIYSSQQLQDSFASFKNEANTLKKKQIQEYIFSNMESFSSGQVTCEELFAFETVDAFQFTAQVFFQVFHVRGLNGDLQGCVIKHHLFVPQETIAFIQQQRKDKQQKEKLQQAEQEEEQQQSSVKSITKEQQIMKDIQNCKRNDQFSKQVKKFLYKFKYISKQKNQKKQKREQDLYPSKTCKYRLIKQ</sequence>
<evidence type="ECO:0000256" key="1">
    <source>
        <dbReference type="SAM" id="MobiDB-lite"/>
    </source>
</evidence>
<dbReference type="EMBL" id="GG662504">
    <property type="protein sequence ID" value="EAS03154.2"/>
    <property type="molecule type" value="Genomic_DNA"/>
</dbReference>
<dbReference type="InParanoid" id="I7M3H4"/>
<reference evidence="3" key="1">
    <citation type="journal article" date="2006" name="PLoS Biol.">
        <title>Macronuclear genome sequence of the ciliate Tetrahymena thermophila, a model eukaryote.</title>
        <authorList>
            <person name="Eisen J.A."/>
            <person name="Coyne R.S."/>
            <person name="Wu M."/>
            <person name="Wu D."/>
            <person name="Thiagarajan M."/>
            <person name="Wortman J.R."/>
            <person name="Badger J.H."/>
            <person name="Ren Q."/>
            <person name="Amedeo P."/>
            <person name="Jones K.M."/>
            <person name="Tallon L.J."/>
            <person name="Delcher A.L."/>
            <person name="Salzberg S.L."/>
            <person name="Silva J.C."/>
            <person name="Haas B.J."/>
            <person name="Majoros W.H."/>
            <person name="Farzad M."/>
            <person name="Carlton J.M."/>
            <person name="Smith R.K. Jr."/>
            <person name="Garg J."/>
            <person name="Pearlman R.E."/>
            <person name="Karrer K.M."/>
            <person name="Sun L."/>
            <person name="Manning G."/>
            <person name="Elde N.C."/>
            <person name="Turkewitz A.P."/>
            <person name="Asai D.J."/>
            <person name="Wilkes D.E."/>
            <person name="Wang Y."/>
            <person name="Cai H."/>
            <person name="Collins K."/>
            <person name="Stewart B.A."/>
            <person name="Lee S.R."/>
            <person name="Wilamowska K."/>
            <person name="Weinberg Z."/>
            <person name="Ruzzo W.L."/>
            <person name="Wloga D."/>
            <person name="Gaertig J."/>
            <person name="Frankel J."/>
            <person name="Tsao C.-C."/>
            <person name="Gorovsky M.A."/>
            <person name="Keeling P.J."/>
            <person name="Waller R.F."/>
            <person name="Patron N.J."/>
            <person name="Cherry J.M."/>
            <person name="Stover N.A."/>
            <person name="Krieger C.J."/>
            <person name="del Toro C."/>
            <person name="Ryder H.F."/>
            <person name="Williamson S.C."/>
            <person name="Barbeau R.A."/>
            <person name="Hamilton E.P."/>
            <person name="Orias E."/>
        </authorList>
    </citation>
    <scope>NUCLEOTIDE SEQUENCE [LARGE SCALE GENOMIC DNA]</scope>
    <source>
        <strain evidence="3">SB210</strain>
    </source>
</reference>
<evidence type="ECO:0000313" key="2">
    <source>
        <dbReference type="EMBL" id="EAS03154.2"/>
    </source>
</evidence>
<dbReference type="GeneID" id="7831332"/>
<dbReference type="Proteomes" id="UP000009168">
    <property type="component" value="Unassembled WGS sequence"/>
</dbReference>
<accession>I7M3H4</accession>
<gene>
    <name evidence="2" type="ORF">TTHERM_00446360</name>
</gene>
<organism evidence="2 3">
    <name type="scientific">Tetrahymena thermophila (strain SB210)</name>
    <dbReference type="NCBI Taxonomy" id="312017"/>
    <lineage>
        <taxon>Eukaryota</taxon>
        <taxon>Sar</taxon>
        <taxon>Alveolata</taxon>
        <taxon>Ciliophora</taxon>
        <taxon>Intramacronucleata</taxon>
        <taxon>Oligohymenophorea</taxon>
        <taxon>Hymenostomatida</taxon>
        <taxon>Tetrahymenina</taxon>
        <taxon>Tetrahymenidae</taxon>
        <taxon>Tetrahymena</taxon>
    </lineage>
</organism>
<name>I7M3H4_TETTS</name>
<dbReference type="RefSeq" id="XP_001023399.2">
    <property type="nucleotide sequence ID" value="XM_001023399.2"/>
</dbReference>
<feature type="region of interest" description="Disordered" evidence="1">
    <location>
        <begin position="395"/>
        <end position="415"/>
    </location>
</feature>
<dbReference type="AlphaFoldDB" id="I7M3H4"/>
<keyword evidence="3" id="KW-1185">Reference proteome</keyword>
<protein>
    <submittedName>
        <fullName evidence="2">Uncharacterized protein</fullName>
    </submittedName>
</protein>
<proteinExistence type="predicted"/>